<reference evidence="1" key="1">
    <citation type="submission" date="2022-03" db="EMBL/GenBank/DDBJ databases">
        <authorList>
            <person name="Alioto T."/>
            <person name="Alioto T."/>
            <person name="Gomez Garrido J."/>
        </authorList>
    </citation>
    <scope>NUCLEOTIDE SEQUENCE</scope>
</reference>
<organism evidence="1 2">
    <name type="scientific">Pelobates cultripes</name>
    <name type="common">Western spadefoot toad</name>
    <dbReference type="NCBI Taxonomy" id="61616"/>
    <lineage>
        <taxon>Eukaryota</taxon>
        <taxon>Metazoa</taxon>
        <taxon>Chordata</taxon>
        <taxon>Craniata</taxon>
        <taxon>Vertebrata</taxon>
        <taxon>Euteleostomi</taxon>
        <taxon>Amphibia</taxon>
        <taxon>Batrachia</taxon>
        <taxon>Anura</taxon>
        <taxon>Pelobatoidea</taxon>
        <taxon>Pelobatidae</taxon>
        <taxon>Pelobates</taxon>
    </lineage>
</organism>
<dbReference type="EMBL" id="OW240919">
    <property type="protein sequence ID" value="CAH2310896.1"/>
    <property type="molecule type" value="Genomic_DNA"/>
</dbReference>
<proteinExistence type="predicted"/>
<sequence length="132" mass="14936">MEAETSRIASPPMAWYTCALLYNWATDQQEKSPYIPLTSAYGTYPVRLADARRKQVLYASQRKWCEAAGLDCAPVLCRGEADKQVERIVVLDADVRTSGCSTKERLDVQSILQCTRKCPFTYGLVRNVSRQH</sequence>
<evidence type="ECO:0000313" key="1">
    <source>
        <dbReference type="EMBL" id="CAH2310896.1"/>
    </source>
</evidence>
<name>A0AAD1SXA4_PELCU</name>
<gene>
    <name evidence="1" type="ORF">PECUL_23A040749</name>
</gene>
<dbReference type="Proteomes" id="UP001295444">
    <property type="component" value="Chromosome 08"/>
</dbReference>
<evidence type="ECO:0000313" key="2">
    <source>
        <dbReference type="Proteomes" id="UP001295444"/>
    </source>
</evidence>
<protein>
    <submittedName>
        <fullName evidence="1">Uncharacterized protein</fullName>
    </submittedName>
</protein>
<dbReference type="AlphaFoldDB" id="A0AAD1SXA4"/>
<accession>A0AAD1SXA4</accession>
<keyword evidence="2" id="KW-1185">Reference proteome</keyword>